<organism evidence="2 3">
    <name type="scientific">Dermatophagoides pteronyssinus</name>
    <name type="common">European house dust mite</name>
    <dbReference type="NCBI Taxonomy" id="6956"/>
    <lineage>
        <taxon>Eukaryota</taxon>
        <taxon>Metazoa</taxon>
        <taxon>Ecdysozoa</taxon>
        <taxon>Arthropoda</taxon>
        <taxon>Chelicerata</taxon>
        <taxon>Arachnida</taxon>
        <taxon>Acari</taxon>
        <taxon>Acariformes</taxon>
        <taxon>Sarcoptiformes</taxon>
        <taxon>Astigmata</taxon>
        <taxon>Psoroptidia</taxon>
        <taxon>Analgoidea</taxon>
        <taxon>Pyroglyphidae</taxon>
        <taxon>Dermatophagoidinae</taxon>
        <taxon>Dermatophagoides</taxon>
    </lineage>
</organism>
<keyword evidence="1" id="KW-0472">Membrane</keyword>
<evidence type="ECO:0000313" key="2">
    <source>
        <dbReference type="Proteomes" id="UP000515146"/>
    </source>
</evidence>
<keyword evidence="1" id="KW-0812">Transmembrane</keyword>
<dbReference type="AlphaFoldDB" id="A0A6P6XRS6"/>
<keyword evidence="2" id="KW-1185">Reference proteome</keyword>
<feature type="transmembrane region" description="Helical" evidence="1">
    <location>
        <begin position="158"/>
        <end position="178"/>
    </location>
</feature>
<gene>
    <name evidence="3" type="primary">LOC113790606</name>
</gene>
<evidence type="ECO:0000313" key="3">
    <source>
        <dbReference type="RefSeq" id="XP_027196095.1"/>
    </source>
</evidence>
<protein>
    <submittedName>
        <fullName evidence="3">Uncharacterized protein LOC113790606</fullName>
    </submittedName>
</protein>
<dbReference type="InParanoid" id="A0A6P6XRS6"/>
<dbReference type="Proteomes" id="UP000515146">
    <property type="component" value="Unplaced"/>
</dbReference>
<proteinExistence type="predicted"/>
<keyword evidence="1" id="KW-1133">Transmembrane helix</keyword>
<feature type="non-terminal residue" evidence="3">
    <location>
        <position position="269"/>
    </location>
</feature>
<name>A0A6P6XRS6_DERPT</name>
<reference evidence="3" key="1">
    <citation type="submission" date="2025-08" db="UniProtKB">
        <authorList>
            <consortium name="RefSeq"/>
        </authorList>
    </citation>
    <scope>IDENTIFICATION</scope>
    <source>
        <strain evidence="3">Airmid</strain>
    </source>
</reference>
<evidence type="ECO:0000256" key="1">
    <source>
        <dbReference type="SAM" id="Phobius"/>
    </source>
</evidence>
<feature type="transmembrane region" description="Helical" evidence="1">
    <location>
        <begin position="82"/>
        <end position="101"/>
    </location>
</feature>
<sequence length="269" mass="32711">MEQIFQQSFERWKYFTLHMDYTIVDYQFQRIPYSYRTFHRTIWFKFNAIIQSIFLIIEIFKFPNNLFISLDDIGRIVNADRIDLLSTEMLIIFCIFEIICFKQNRLWKCFRKNYVEFYDETTKLNGSISVISFQLEMVSKTSIITSCMFYGQQDHTTFYNLVAIMVLMSIFVLTTGIYNRISYLPSCNQRCCRYLLSWIVRTHLKRKLYRFKKQQKISRNSIELNLSIQTMNENNFGFYCGRMFFITKYKYIELLLMNIPLVLLFYKKI</sequence>
<accession>A0A6P6XRS6</accession>
<dbReference type="RefSeq" id="XP_027196095.1">
    <property type="nucleotide sequence ID" value="XM_027340294.1"/>
</dbReference>
<feature type="transmembrane region" description="Helical" evidence="1">
    <location>
        <begin position="249"/>
        <end position="266"/>
    </location>
</feature>
<feature type="transmembrane region" description="Helical" evidence="1">
    <location>
        <begin position="42"/>
        <end position="62"/>
    </location>
</feature>
<dbReference type="KEGG" id="dpte:113790606"/>
<dbReference type="OrthoDB" id="10658471at2759"/>